<comment type="caution">
    <text evidence="1">The sequence shown here is derived from an EMBL/GenBank/DDBJ whole genome shotgun (WGS) entry which is preliminary data.</text>
</comment>
<dbReference type="GO" id="GO:0046982">
    <property type="term" value="F:protein heterodimerization activity"/>
    <property type="evidence" value="ECO:0007669"/>
    <property type="project" value="InterPro"/>
</dbReference>
<evidence type="ECO:0000313" key="1">
    <source>
        <dbReference type="EMBL" id="KAH0461973.1"/>
    </source>
</evidence>
<dbReference type="Gene3D" id="1.10.20.10">
    <property type="entry name" value="Histone, subunit A"/>
    <property type="match status" value="1"/>
</dbReference>
<gene>
    <name evidence="1" type="ORF">IEQ34_009548</name>
</gene>
<dbReference type="EMBL" id="JAGFBR010000009">
    <property type="protein sequence ID" value="KAH0461973.1"/>
    <property type="molecule type" value="Genomic_DNA"/>
</dbReference>
<keyword evidence="2" id="KW-1185">Reference proteome</keyword>
<proteinExistence type="predicted"/>
<protein>
    <submittedName>
        <fullName evidence="1">Uncharacterized protein</fullName>
    </submittedName>
</protein>
<reference evidence="1 2" key="1">
    <citation type="journal article" date="2021" name="Hortic Res">
        <title>Chromosome-scale assembly of the Dendrobium chrysotoxum genome enhances the understanding of orchid evolution.</title>
        <authorList>
            <person name="Zhang Y."/>
            <person name="Zhang G.Q."/>
            <person name="Zhang D."/>
            <person name="Liu X.D."/>
            <person name="Xu X.Y."/>
            <person name="Sun W.H."/>
            <person name="Yu X."/>
            <person name="Zhu X."/>
            <person name="Wang Z.W."/>
            <person name="Zhao X."/>
            <person name="Zhong W.Y."/>
            <person name="Chen H."/>
            <person name="Yin W.L."/>
            <person name="Huang T."/>
            <person name="Niu S.C."/>
            <person name="Liu Z.J."/>
        </authorList>
    </citation>
    <scope>NUCLEOTIDE SEQUENCE [LARGE SCALE GENOMIC DNA]</scope>
    <source>
        <strain evidence="1">Lindl</strain>
    </source>
</reference>
<dbReference type="InterPro" id="IPR009072">
    <property type="entry name" value="Histone-fold"/>
</dbReference>
<organism evidence="1 2">
    <name type="scientific">Dendrobium chrysotoxum</name>
    <name type="common">Orchid</name>
    <dbReference type="NCBI Taxonomy" id="161865"/>
    <lineage>
        <taxon>Eukaryota</taxon>
        <taxon>Viridiplantae</taxon>
        <taxon>Streptophyta</taxon>
        <taxon>Embryophyta</taxon>
        <taxon>Tracheophyta</taxon>
        <taxon>Spermatophyta</taxon>
        <taxon>Magnoliopsida</taxon>
        <taxon>Liliopsida</taxon>
        <taxon>Asparagales</taxon>
        <taxon>Orchidaceae</taxon>
        <taxon>Epidendroideae</taxon>
        <taxon>Malaxideae</taxon>
        <taxon>Dendrobiinae</taxon>
        <taxon>Dendrobium</taxon>
    </lineage>
</organism>
<accession>A0AAV7H282</accession>
<dbReference type="SUPFAM" id="SSF47113">
    <property type="entry name" value="Histone-fold"/>
    <property type="match status" value="1"/>
</dbReference>
<evidence type="ECO:0000313" key="2">
    <source>
        <dbReference type="Proteomes" id="UP000775213"/>
    </source>
</evidence>
<dbReference type="Proteomes" id="UP000775213">
    <property type="component" value="Unassembled WGS sequence"/>
</dbReference>
<sequence length="77" mass="9101">MFILELTHKAWAHAQERYRTTIEKHDIVAALNETDYCDFLVDIRTTKEVMEPAPPTAIPGGPYDPMYYYDLLYYRNN</sequence>
<name>A0AAV7H282_DENCH</name>
<dbReference type="AlphaFoldDB" id="A0AAV7H282"/>